<organism evidence="1 2">
    <name type="scientific">Candidatus Gottesmanbacteria bacterium RIFCSPHIGHO2_01_FULL_39_10</name>
    <dbReference type="NCBI Taxonomy" id="1798375"/>
    <lineage>
        <taxon>Bacteria</taxon>
        <taxon>Candidatus Gottesmaniibacteriota</taxon>
    </lineage>
</organism>
<name>A0A1F5ZPW3_9BACT</name>
<dbReference type="Proteomes" id="UP000177383">
    <property type="component" value="Unassembled WGS sequence"/>
</dbReference>
<proteinExistence type="predicted"/>
<gene>
    <name evidence="1" type="ORF">A2773_05375</name>
</gene>
<evidence type="ECO:0000313" key="1">
    <source>
        <dbReference type="EMBL" id="OGG14152.1"/>
    </source>
</evidence>
<reference evidence="1 2" key="1">
    <citation type="journal article" date="2016" name="Nat. Commun.">
        <title>Thousands of microbial genomes shed light on interconnected biogeochemical processes in an aquifer system.</title>
        <authorList>
            <person name="Anantharaman K."/>
            <person name="Brown C.T."/>
            <person name="Hug L.A."/>
            <person name="Sharon I."/>
            <person name="Castelle C.J."/>
            <person name="Probst A.J."/>
            <person name="Thomas B.C."/>
            <person name="Singh A."/>
            <person name="Wilkins M.J."/>
            <person name="Karaoz U."/>
            <person name="Brodie E.L."/>
            <person name="Williams K.H."/>
            <person name="Hubbard S.S."/>
            <person name="Banfield J.F."/>
        </authorList>
    </citation>
    <scope>NUCLEOTIDE SEQUENCE [LARGE SCALE GENOMIC DNA]</scope>
</reference>
<dbReference type="AlphaFoldDB" id="A0A1F5ZPW3"/>
<accession>A0A1F5ZPW3</accession>
<evidence type="ECO:0000313" key="2">
    <source>
        <dbReference type="Proteomes" id="UP000177383"/>
    </source>
</evidence>
<dbReference type="EMBL" id="MFJE01000024">
    <property type="protein sequence ID" value="OGG14152.1"/>
    <property type="molecule type" value="Genomic_DNA"/>
</dbReference>
<protein>
    <submittedName>
        <fullName evidence="1">Uncharacterized protein</fullName>
    </submittedName>
</protein>
<comment type="caution">
    <text evidence="1">The sequence shown here is derived from an EMBL/GenBank/DDBJ whole genome shotgun (WGS) entry which is preliminary data.</text>
</comment>
<sequence>MAVTEKRLEQTGYGPNSGPDFVVTSQRFPELMAGKERTGMGRTMIVDLGSTNMKLAMWNPSDCLAIPDDHTDNPNLVRKVHLKDKTDQMQLTGLTPFKYVDYDRVLPLINRHIGELEEANGEAENYVVTGFTNNLAVTLVKRDDNGVKTRGKTYILLDEPSAVTDLTAQQKELMRSHSPDPEGFDRDGLKRASSLMKVAFIINHPEAIQALFGDEVKIDDLEFSTMQGLVARDIVNRQDPNFMLGNTVPAGGDTRSFGGGNIEGASREATIDLILKMGLRPDQIAFETSPVITFFANRREEKKMLLIQDNEANLLLMHHLMETYQIPATAFTFEGDSVWKLAIKDGKDKLPGLKRINGMRYMAQRMGGNATEDWGQKIANHMQYFGMDNYGFDFYIYLAKIIREKENDQSTNFFYYPDIGDRGVLVDADGAEVNPYGGKYDKQQLRDMIWVIQRDALFGIREKQDRIRHAKGIPVDETLTVIHGGLTKNRPAVDLAAQILPGNVAVLRNASFAGQAAFLRAMTLQGHSIDSFGVSLVDVPSSFKRDLEYEKWQEVGEKVKSMLPNIPPRAQVYPSSVIPL</sequence>